<evidence type="ECO:0000313" key="3">
    <source>
        <dbReference type="EMBL" id="ACT93098.1"/>
    </source>
</evidence>
<dbReference type="STRING" id="471854.Dfer_1861"/>
<dbReference type="InterPro" id="IPR020904">
    <property type="entry name" value="Sc_DH/Rdtase_CS"/>
</dbReference>
<dbReference type="PRINTS" id="PR00080">
    <property type="entry name" value="SDRFAMILY"/>
</dbReference>
<dbReference type="eggNOG" id="COG1028">
    <property type="taxonomic scope" value="Bacteria"/>
</dbReference>
<dbReference type="RefSeq" id="WP_015811352.1">
    <property type="nucleotide sequence ID" value="NC_013037.1"/>
</dbReference>
<dbReference type="KEGG" id="dfe:Dfer_1861"/>
<dbReference type="PRINTS" id="PR00081">
    <property type="entry name" value="GDHRDH"/>
</dbReference>
<protein>
    <submittedName>
        <fullName evidence="3">Short-chain dehydrogenase/reductase SDR</fullName>
    </submittedName>
</protein>
<sequence length="266" mass="28625">MLLLADKVVFLTGGTEGIGFECAKVYQQAGARLCIVSNDPRSISRASLELGEQTTEFVLADVSRSRDVKHAIAHCLTVFGQIDVIHNNAGISSPSKALHETSEEEWRKLFEVNVGGIYNTTFHGIDALKKTGGNILNTGSLVGEIGQEIHAAYTATKGAVNALTKSMALDYAPFGIRVNAVAPAGVITPLLRSWSRQQPDPESVEDYLNHIHALGYCPEGDVIADACLFLISNMARFITGCILPVSGGAELGYKKLSSKQNHFHDL</sequence>
<dbReference type="Proteomes" id="UP000002011">
    <property type="component" value="Chromosome"/>
</dbReference>
<dbReference type="SUPFAM" id="SSF51735">
    <property type="entry name" value="NAD(P)-binding Rossmann-fold domains"/>
    <property type="match status" value="1"/>
</dbReference>
<dbReference type="InterPro" id="IPR002347">
    <property type="entry name" value="SDR_fam"/>
</dbReference>
<dbReference type="AlphaFoldDB" id="C6VUW1"/>
<evidence type="ECO:0000256" key="1">
    <source>
        <dbReference type="ARBA" id="ARBA00006484"/>
    </source>
</evidence>
<keyword evidence="4" id="KW-1185">Reference proteome</keyword>
<organism evidence="3 4">
    <name type="scientific">Dyadobacter fermentans (strain ATCC 700827 / DSM 18053 / CIP 107007 / KCTC 52180 / NS114)</name>
    <dbReference type="NCBI Taxonomy" id="471854"/>
    <lineage>
        <taxon>Bacteria</taxon>
        <taxon>Pseudomonadati</taxon>
        <taxon>Bacteroidota</taxon>
        <taxon>Cytophagia</taxon>
        <taxon>Cytophagales</taxon>
        <taxon>Spirosomataceae</taxon>
        <taxon>Dyadobacter</taxon>
    </lineage>
</organism>
<dbReference type="HOGENOM" id="CLU_010194_1_0_10"/>
<dbReference type="EMBL" id="CP001619">
    <property type="protein sequence ID" value="ACT93098.1"/>
    <property type="molecule type" value="Genomic_DNA"/>
</dbReference>
<keyword evidence="2" id="KW-0560">Oxidoreductase</keyword>
<evidence type="ECO:0000256" key="2">
    <source>
        <dbReference type="ARBA" id="ARBA00023002"/>
    </source>
</evidence>
<dbReference type="Pfam" id="PF13561">
    <property type="entry name" value="adh_short_C2"/>
    <property type="match status" value="1"/>
</dbReference>
<dbReference type="InterPro" id="IPR036291">
    <property type="entry name" value="NAD(P)-bd_dom_sf"/>
</dbReference>
<dbReference type="GO" id="GO:0016491">
    <property type="term" value="F:oxidoreductase activity"/>
    <property type="evidence" value="ECO:0007669"/>
    <property type="project" value="UniProtKB-KW"/>
</dbReference>
<dbReference type="OrthoDB" id="9788235at2"/>
<dbReference type="Gene3D" id="3.40.50.720">
    <property type="entry name" value="NAD(P)-binding Rossmann-like Domain"/>
    <property type="match status" value="1"/>
</dbReference>
<dbReference type="FunFam" id="3.40.50.720:FF:000084">
    <property type="entry name" value="Short-chain dehydrogenase reductase"/>
    <property type="match status" value="1"/>
</dbReference>
<name>C6VUW1_DYAFD</name>
<evidence type="ECO:0000313" key="4">
    <source>
        <dbReference type="Proteomes" id="UP000002011"/>
    </source>
</evidence>
<dbReference type="PANTHER" id="PTHR24321">
    <property type="entry name" value="DEHYDROGENASES, SHORT CHAIN"/>
    <property type="match status" value="1"/>
</dbReference>
<dbReference type="PANTHER" id="PTHR24321:SF8">
    <property type="entry name" value="ESTRADIOL 17-BETA-DEHYDROGENASE 8-RELATED"/>
    <property type="match status" value="1"/>
</dbReference>
<accession>C6VUW1</accession>
<proteinExistence type="inferred from homology"/>
<dbReference type="PROSITE" id="PS00061">
    <property type="entry name" value="ADH_SHORT"/>
    <property type="match status" value="1"/>
</dbReference>
<reference evidence="3 4" key="1">
    <citation type="journal article" date="2009" name="Stand. Genomic Sci.">
        <title>Complete genome sequence of Dyadobacter fermentans type strain (NS114).</title>
        <authorList>
            <person name="Lang E."/>
            <person name="Lapidus A."/>
            <person name="Chertkov O."/>
            <person name="Brettin T."/>
            <person name="Detter J.C."/>
            <person name="Han C."/>
            <person name="Copeland A."/>
            <person name="Glavina Del Rio T."/>
            <person name="Nolan M."/>
            <person name="Chen F."/>
            <person name="Lucas S."/>
            <person name="Tice H."/>
            <person name="Cheng J.F."/>
            <person name="Land M."/>
            <person name="Hauser L."/>
            <person name="Chang Y.J."/>
            <person name="Jeffries C.D."/>
            <person name="Kopitz M."/>
            <person name="Bruce D."/>
            <person name="Goodwin L."/>
            <person name="Pitluck S."/>
            <person name="Ovchinnikova G."/>
            <person name="Pati A."/>
            <person name="Ivanova N."/>
            <person name="Mavrommatis K."/>
            <person name="Chen A."/>
            <person name="Palaniappan K."/>
            <person name="Chain P."/>
            <person name="Bristow J."/>
            <person name="Eisen J.A."/>
            <person name="Markowitz V."/>
            <person name="Hugenholtz P."/>
            <person name="Goker M."/>
            <person name="Rohde M."/>
            <person name="Kyrpides N.C."/>
            <person name="Klenk H.P."/>
        </authorList>
    </citation>
    <scope>NUCLEOTIDE SEQUENCE [LARGE SCALE GENOMIC DNA]</scope>
    <source>
        <strain evidence="4">ATCC 700827 / DSM 18053 / CIP 107007 / KCTC 52180 / NS114</strain>
    </source>
</reference>
<comment type="similarity">
    <text evidence="1">Belongs to the short-chain dehydrogenases/reductases (SDR) family.</text>
</comment>
<gene>
    <name evidence="3" type="ordered locus">Dfer_1861</name>
</gene>